<comment type="caution">
    <text evidence="1">The sequence shown here is derived from an EMBL/GenBank/DDBJ whole genome shotgun (WGS) entry which is preliminary data.</text>
</comment>
<dbReference type="EMBL" id="JAENHL010000008">
    <property type="protein sequence ID" value="MBK1870961.1"/>
    <property type="molecule type" value="Genomic_DNA"/>
</dbReference>
<accession>A0ACC5RE38</accession>
<keyword evidence="2" id="KW-1185">Reference proteome</keyword>
<reference evidence="1" key="1">
    <citation type="submission" date="2021-01" db="EMBL/GenBank/DDBJ databases">
        <authorList>
            <person name="Sun Q."/>
        </authorList>
    </citation>
    <scope>NUCLEOTIDE SEQUENCE</scope>
    <source>
        <strain evidence="1">YIM B02566</strain>
    </source>
</reference>
<sequence>MSAALPRSRRTLSDTDLRLLRVFAEIVRHNGFSAAQDSLGMTQATISLHMRNLEERLGLRLCERGRSGFFLTAEGKQLHEAVRDLFGSIEHFLTAVSDIQGELVGRLAFGTVDAMESNRTLGLDQAIGDFAKAAPKVLLDIDIATPQALMQGLLSGRYQIVLVPAQPRAQTMQAIDVFAERQNLYCGRGNSLFSVADAELTPELLAGQPFAGRSYMQEAPICGVDFHWHAVTAHMEGTLLMLLSGAYIGFLPGHYAEASVRAGALRALAPDRMTYDDTFQIVFSRERANRAARLLAEAILRHCKGAA</sequence>
<protein>
    <submittedName>
        <fullName evidence="1">LysR family transcriptional regulator</fullName>
    </submittedName>
</protein>
<organism evidence="1 2">
    <name type="scientific">Taklimakanibacter albus</name>
    <dbReference type="NCBI Taxonomy" id="2800327"/>
    <lineage>
        <taxon>Bacteria</taxon>
        <taxon>Pseudomonadati</taxon>
        <taxon>Pseudomonadota</taxon>
        <taxon>Alphaproteobacteria</taxon>
        <taxon>Hyphomicrobiales</taxon>
        <taxon>Aestuariivirgaceae</taxon>
        <taxon>Taklimakanibacter</taxon>
    </lineage>
</organism>
<name>A0ACC5RE38_9HYPH</name>
<evidence type="ECO:0000313" key="1">
    <source>
        <dbReference type="EMBL" id="MBK1870961.1"/>
    </source>
</evidence>
<gene>
    <name evidence="1" type="ORF">JHL16_31640</name>
</gene>
<dbReference type="Proteomes" id="UP000616151">
    <property type="component" value="Unassembled WGS sequence"/>
</dbReference>
<proteinExistence type="predicted"/>
<evidence type="ECO:0000313" key="2">
    <source>
        <dbReference type="Proteomes" id="UP000616151"/>
    </source>
</evidence>